<reference evidence="1 2" key="1">
    <citation type="journal article" date="2014" name="J. Gen. Virol.">
        <title>Genome sequence of a crustacean iridovirus, IIV31, isolated from the pill bug, Armadillidium vulgare.</title>
        <authorList>
            <person name="Piegu B."/>
            <person name="Guizard S."/>
            <person name="Yeping T."/>
            <person name="Cruaud C."/>
            <person name="Asgari S."/>
            <person name="Bideshi D.K."/>
            <person name="Federici B.A."/>
            <person name="Bigot Y."/>
        </authorList>
    </citation>
    <scope>NUCLEOTIDE SEQUENCE [LARGE SCALE GENOMIC DNA]</scope>
</reference>
<evidence type="ECO:0000313" key="1">
    <source>
        <dbReference type="EMBL" id="CCV02495.1"/>
    </source>
</evidence>
<gene>
    <name evidence="1" type="primary">123R</name>
    <name evidence="1" type="ORF">IIV31_123R</name>
</gene>
<dbReference type="GeneID" id="19738707"/>
<dbReference type="EMBL" id="HF920637">
    <property type="protein sequence ID" value="CCV02495.1"/>
    <property type="molecule type" value="Genomic_DNA"/>
</dbReference>
<dbReference type="Proteomes" id="UP000114278">
    <property type="component" value="Segment"/>
</dbReference>
<dbReference type="KEGG" id="vg:19738707"/>
<evidence type="ECO:0000313" key="2">
    <source>
        <dbReference type="Proteomes" id="UP000114278"/>
    </source>
</evidence>
<proteinExistence type="predicted"/>
<sequence length="232" mass="25309">MDKETKQLVGSSVVLKGKDGKDKVYQDPPEHLKSLDLDDVDDLVDVVSSGGAEENLASLAGSSASYGNFLIKSESLYIIPSNDTVSVIAKDLDILVGPGKTVRANYIIKYQTNNIAWATSFGFLGVDTEKDNLMGTAHWAMTKGGQTSTTYSFMTGDPRFYTNSGAGVADSNVPFSGIDKENVFNSMKIDIEYFNGSSKHTTLSLEVHRDLYNYKGVKQQILPGSSVEYRVY</sequence>
<dbReference type="RefSeq" id="YP_009046737.1">
    <property type="nucleotide sequence ID" value="NC_024451.1"/>
</dbReference>
<accession>A0A068QL49</accession>
<name>A0A068QL49_9VIRU</name>
<organism evidence="1 2">
    <name type="scientific">Armadillidium vulgare iridescent virus</name>
    <dbReference type="NCBI Taxonomy" id="72201"/>
    <lineage>
        <taxon>Viruses</taxon>
        <taxon>Varidnaviria</taxon>
        <taxon>Bamfordvirae</taxon>
        <taxon>Nucleocytoviricota</taxon>
        <taxon>Megaviricetes</taxon>
        <taxon>Pimascovirales</taxon>
        <taxon>Pimascovirales incertae sedis</taxon>
        <taxon>Iridoviridae</taxon>
        <taxon>Betairidovirinae</taxon>
        <taxon>Iridovirus</taxon>
        <taxon>Iridovirus armadillidium1</taxon>
        <taxon>Invertebrate iridescent virus 31</taxon>
    </lineage>
</organism>
<keyword evidence="2" id="KW-1185">Reference proteome</keyword>
<protein>
    <submittedName>
        <fullName evidence="1">Uncharacterized protein</fullName>
    </submittedName>
</protein>